<proteinExistence type="inferred from homology"/>
<name>A0A644WAJ2_9ZZZZ</name>
<dbReference type="SUPFAM" id="SSF51366">
    <property type="entry name" value="Ribulose-phoshate binding barrel"/>
    <property type="match status" value="1"/>
</dbReference>
<organism evidence="2">
    <name type="scientific">bioreactor metagenome</name>
    <dbReference type="NCBI Taxonomy" id="1076179"/>
    <lineage>
        <taxon>unclassified sequences</taxon>
        <taxon>metagenomes</taxon>
        <taxon>ecological metagenomes</taxon>
    </lineage>
</organism>
<comment type="similarity">
    <text evidence="1">Belongs to the BtpA family.</text>
</comment>
<reference evidence="2" key="1">
    <citation type="submission" date="2019-08" db="EMBL/GenBank/DDBJ databases">
        <authorList>
            <person name="Kucharzyk K."/>
            <person name="Murdoch R.W."/>
            <person name="Higgins S."/>
            <person name="Loffler F."/>
        </authorList>
    </citation>
    <scope>NUCLEOTIDE SEQUENCE</scope>
</reference>
<protein>
    <recommendedName>
        <fullName evidence="3">BtpA family membrane complex biogenesis protein</fullName>
    </recommendedName>
</protein>
<gene>
    <name evidence="2" type="ORF">SDC9_47067</name>
</gene>
<dbReference type="InterPro" id="IPR005137">
    <property type="entry name" value="BtpA"/>
</dbReference>
<dbReference type="PANTHER" id="PTHR21381:SF3">
    <property type="entry name" value="SGC REGION PROTEIN SGCQ-RELATED"/>
    <property type="match status" value="1"/>
</dbReference>
<dbReference type="EMBL" id="VSSQ01000756">
    <property type="protein sequence ID" value="MPM00835.1"/>
    <property type="molecule type" value="Genomic_DNA"/>
</dbReference>
<evidence type="ECO:0000313" key="2">
    <source>
        <dbReference type="EMBL" id="MPM00835.1"/>
    </source>
</evidence>
<sequence>MFSNLQGKKLVIGLVHLHPLPATPLYKEGDLEKSVEKALKDTQALLDGGADGCLLQSVDKIYPSGDDTDYARVAGMTVIAHEVKKLINGRDFKTGVQLMWNCITPSLAVAKVCNADFTRCSALVGTTNSPFGVINADPYKVQSYRRYIDAMNVSMIAEIQGYHFKGEYDSGSLVATARSAMTVGGNAVEVFHADEELNNKMVHDIKSKLPSVPVVLGGGTNLENVSRRMKEADAVLVGSCFENGKWGGFIDPAIVKEYVGIVRSL</sequence>
<evidence type="ECO:0008006" key="3">
    <source>
        <dbReference type="Google" id="ProtNLM"/>
    </source>
</evidence>
<dbReference type="Pfam" id="PF03437">
    <property type="entry name" value="BtpA"/>
    <property type="match status" value="1"/>
</dbReference>
<accession>A0A644WAJ2</accession>
<dbReference type="PANTHER" id="PTHR21381">
    <property type="entry name" value="ZGC:162297"/>
    <property type="match status" value="1"/>
</dbReference>
<comment type="caution">
    <text evidence="2">The sequence shown here is derived from an EMBL/GenBank/DDBJ whole genome shotgun (WGS) entry which is preliminary data.</text>
</comment>
<dbReference type="AlphaFoldDB" id="A0A644WAJ2"/>
<evidence type="ECO:0000256" key="1">
    <source>
        <dbReference type="ARBA" id="ARBA00006007"/>
    </source>
</evidence>
<dbReference type="InterPro" id="IPR011060">
    <property type="entry name" value="RibuloseP-bd_barrel"/>
</dbReference>